<feature type="compositionally biased region" description="Acidic residues" evidence="1">
    <location>
        <begin position="127"/>
        <end position="138"/>
    </location>
</feature>
<organism evidence="2 3">
    <name type="scientific">Lasiosphaeris hirsuta</name>
    <dbReference type="NCBI Taxonomy" id="260670"/>
    <lineage>
        <taxon>Eukaryota</taxon>
        <taxon>Fungi</taxon>
        <taxon>Dikarya</taxon>
        <taxon>Ascomycota</taxon>
        <taxon>Pezizomycotina</taxon>
        <taxon>Sordariomycetes</taxon>
        <taxon>Sordariomycetidae</taxon>
        <taxon>Sordariales</taxon>
        <taxon>Lasiosphaeriaceae</taxon>
        <taxon>Lasiosphaeris</taxon>
    </lineage>
</organism>
<dbReference type="InterPro" id="IPR029052">
    <property type="entry name" value="Metallo-depent_PP-like"/>
</dbReference>
<dbReference type="AlphaFoldDB" id="A0AA40EA96"/>
<evidence type="ECO:0000313" key="2">
    <source>
        <dbReference type="EMBL" id="KAK0729846.1"/>
    </source>
</evidence>
<evidence type="ECO:0000256" key="1">
    <source>
        <dbReference type="SAM" id="MobiDB-lite"/>
    </source>
</evidence>
<comment type="caution">
    <text evidence="2">The sequence shown here is derived from an EMBL/GenBank/DDBJ whole genome shotgun (WGS) entry which is preliminary data.</text>
</comment>
<gene>
    <name evidence="2" type="ORF">B0H67DRAFT_559977</name>
</gene>
<dbReference type="Proteomes" id="UP001172102">
    <property type="component" value="Unassembled WGS sequence"/>
</dbReference>
<dbReference type="GO" id="GO:0005737">
    <property type="term" value="C:cytoplasm"/>
    <property type="evidence" value="ECO:0007669"/>
    <property type="project" value="TreeGrafter"/>
</dbReference>
<dbReference type="EMBL" id="JAUKUA010000001">
    <property type="protein sequence ID" value="KAK0729846.1"/>
    <property type="molecule type" value="Genomic_DNA"/>
</dbReference>
<dbReference type="Gene3D" id="3.60.21.10">
    <property type="match status" value="1"/>
</dbReference>
<feature type="compositionally biased region" description="Acidic residues" evidence="1">
    <location>
        <begin position="92"/>
        <end position="119"/>
    </location>
</feature>
<name>A0AA40EA96_9PEZI</name>
<dbReference type="InterPro" id="IPR050126">
    <property type="entry name" value="Ap4A_hydrolase"/>
</dbReference>
<dbReference type="PANTHER" id="PTHR42850">
    <property type="entry name" value="METALLOPHOSPHOESTERASE"/>
    <property type="match status" value="1"/>
</dbReference>
<keyword evidence="3" id="KW-1185">Reference proteome</keyword>
<evidence type="ECO:0000313" key="3">
    <source>
        <dbReference type="Proteomes" id="UP001172102"/>
    </source>
</evidence>
<reference evidence="2" key="1">
    <citation type="submission" date="2023-06" db="EMBL/GenBank/DDBJ databases">
        <title>Genome-scale phylogeny and comparative genomics of the fungal order Sordariales.</title>
        <authorList>
            <consortium name="Lawrence Berkeley National Laboratory"/>
            <person name="Hensen N."/>
            <person name="Bonometti L."/>
            <person name="Westerberg I."/>
            <person name="Brannstrom I.O."/>
            <person name="Guillou S."/>
            <person name="Cros-Aarteil S."/>
            <person name="Calhoun S."/>
            <person name="Haridas S."/>
            <person name="Kuo A."/>
            <person name="Mondo S."/>
            <person name="Pangilinan J."/>
            <person name="Riley R."/>
            <person name="Labutti K."/>
            <person name="Andreopoulos B."/>
            <person name="Lipzen A."/>
            <person name="Chen C."/>
            <person name="Yanf M."/>
            <person name="Daum C."/>
            <person name="Ng V."/>
            <person name="Clum A."/>
            <person name="Steindorff A."/>
            <person name="Ohm R."/>
            <person name="Martin F."/>
            <person name="Silar P."/>
            <person name="Natvig D."/>
            <person name="Lalanne C."/>
            <person name="Gautier V."/>
            <person name="Ament-Velasquez S.L."/>
            <person name="Kruys A."/>
            <person name="Hutchinson M.I."/>
            <person name="Powell A.J."/>
            <person name="Barry K."/>
            <person name="Miller A.N."/>
            <person name="Grigoriev I.V."/>
            <person name="Debuchy R."/>
            <person name="Gladieux P."/>
            <person name="Thoren M.H."/>
            <person name="Johannesson H."/>
        </authorList>
    </citation>
    <scope>NUCLEOTIDE SEQUENCE</scope>
    <source>
        <strain evidence="2">SMH4607-1</strain>
    </source>
</reference>
<dbReference type="GO" id="GO:0006798">
    <property type="term" value="P:polyphosphate catabolic process"/>
    <property type="evidence" value="ECO:0007669"/>
    <property type="project" value="TreeGrafter"/>
</dbReference>
<feature type="compositionally biased region" description="Basic residues" evidence="1">
    <location>
        <begin position="145"/>
        <end position="169"/>
    </location>
</feature>
<dbReference type="GO" id="GO:0000298">
    <property type="term" value="F:endopolyphosphatase activity"/>
    <property type="evidence" value="ECO:0007669"/>
    <property type="project" value="TreeGrafter"/>
</dbReference>
<protein>
    <submittedName>
        <fullName evidence="2">Uncharacterized protein</fullName>
    </submittedName>
</protein>
<dbReference type="GO" id="GO:0016791">
    <property type="term" value="F:phosphatase activity"/>
    <property type="evidence" value="ECO:0007669"/>
    <property type="project" value="TreeGrafter"/>
</dbReference>
<dbReference type="PANTHER" id="PTHR42850:SF4">
    <property type="entry name" value="ZINC-DEPENDENT ENDOPOLYPHOSPHATASE"/>
    <property type="match status" value="1"/>
</dbReference>
<feature type="compositionally biased region" description="Basic and acidic residues" evidence="1">
    <location>
        <begin position="14"/>
        <end position="32"/>
    </location>
</feature>
<feature type="region of interest" description="Disordered" evidence="1">
    <location>
        <begin position="73"/>
        <end position="169"/>
    </location>
</feature>
<feature type="region of interest" description="Disordered" evidence="1">
    <location>
        <begin position="14"/>
        <end position="33"/>
    </location>
</feature>
<proteinExistence type="predicted"/>
<sequence length="218" mass="24680">MNMRTLTYLATKEDEPEKTDIAVPSDARDGEPWSHAWNRWSNVTLTKEGERMIVVYGHDAREGLQTDIAVDVRRYPKGRKKKHQKHRKQGVDEEEVEIEIDTEGFDDDENDDDDELEEVQDLKLEDTELEDELDEPADLDAATGRNKKKKHGKGRKKHHHNGQRNKKKGIRYAFGIDSGCGHGRQLSALIIEAATPNGTVAHRVEQVECSKASDSAGK</sequence>
<accession>A0AA40EA96</accession>
<feature type="compositionally biased region" description="Basic residues" evidence="1">
    <location>
        <begin position="75"/>
        <end position="88"/>
    </location>
</feature>